<feature type="compositionally biased region" description="Acidic residues" evidence="3">
    <location>
        <begin position="19"/>
        <end position="36"/>
    </location>
</feature>
<evidence type="ECO:0000259" key="4">
    <source>
        <dbReference type="PROSITE" id="PS51186"/>
    </source>
</evidence>
<protein>
    <submittedName>
        <fullName evidence="5">Polyamine acetyltransferase</fullName>
    </submittedName>
</protein>
<dbReference type="PANTHER" id="PTHR10908">
    <property type="entry name" value="SEROTONIN N-ACETYLTRANSFERASE"/>
    <property type="match status" value="1"/>
</dbReference>
<feature type="domain" description="N-acetyltransferase" evidence="4">
    <location>
        <begin position="138"/>
        <end position="287"/>
    </location>
</feature>
<dbReference type="GO" id="GO:0004059">
    <property type="term" value="F:aralkylamine N-acetyltransferase activity"/>
    <property type="evidence" value="ECO:0007669"/>
    <property type="project" value="TreeGrafter"/>
</dbReference>
<proteinExistence type="predicted"/>
<dbReference type="PROSITE" id="PS51186">
    <property type="entry name" value="GNAT"/>
    <property type="match status" value="1"/>
</dbReference>
<keyword evidence="6" id="KW-1185">Reference proteome</keyword>
<reference evidence="5" key="1">
    <citation type="submission" date="2022-07" db="EMBL/GenBank/DDBJ databases">
        <title>Draft genome sequence of Zalerion maritima ATCC 34329, a (micro)plastics degrading marine fungus.</title>
        <authorList>
            <person name="Paco A."/>
            <person name="Goncalves M.F.M."/>
            <person name="Rocha-Santos T.A.P."/>
            <person name="Alves A."/>
        </authorList>
    </citation>
    <scope>NUCLEOTIDE SEQUENCE</scope>
    <source>
        <strain evidence="5">ATCC 34329</strain>
    </source>
</reference>
<dbReference type="AlphaFoldDB" id="A0AAD5WWA2"/>
<dbReference type="EMBL" id="JAKWBI020000001">
    <property type="protein sequence ID" value="KAJ2907395.1"/>
    <property type="molecule type" value="Genomic_DNA"/>
</dbReference>
<dbReference type="Proteomes" id="UP001201980">
    <property type="component" value="Unassembled WGS sequence"/>
</dbReference>
<gene>
    <name evidence="5" type="ORF">MKZ38_003252</name>
</gene>
<evidence type="ECO:0000313" key="5">
    <source>
        <dbReference type="EMBL" id="KAJ2907395.1"/>
    </source>
</evidence>
<keyword evidence="2" id="KW-0012">Acyltransferase</keyword>
<dbReference type="InterPro" id="IPR000182">
    <property type="entry name" value="GNAT_dom"/>
</dbReference>
<dbReference type="InterPro" id="IPR016181">
    <property type="entry name" value="Acyl_CoA_acyltransferase"/>
</dbReference>
<comment type="caution">
    <text evidence="5">The sequence shown here is derived from an EMBL/GenBank/DDBJ whole genome shotgun (WGS) entry which is preliminary data.</text>
</comment>
<dbReference type="PANTHER" id="PTHR10908:SF0">
    <property type="entry name" value="SEROTONIN N-ACETYLTRANSFERASE"/>
    <property type="match status" value="1"/>
</dbReference>
<feature type="region of interest" description="Disordered" evidence="3">
    <location>
        <begin position="1"/>
        <end position="55"/>
    </location>
</feature>
<accession>A0AAD5WWA2</accession>
<evidence type="ECO:0000256" key="2">
    <source>
        <dbReference type="ARBA" id="ARBA00023315"/>
    </source>
</evidence>
<keyword evidence="1" id="KW-0808">Transferase</keyword>
<dbReference type="InterPro" id="IPR051635">
    <property type="entry name" value="SNAT-like"/>
</dbReference>
<dbReference type="GO" id="GO:0005737">
    <property type="term" value="C:cytoplasm"/>
    <property type="evidence" value="ECO:0007669"/>
    <property type="project" value="TreeGrafter"/>
</dbReference>
<feature type="compositionally biased region" description="Basic and acidic residues" evidence="3">
    <location>
        <begin position="1"/>
        <end position="18"/>
    </location>
</feature>
<dbReference type="Pfam" id="PF13673">
    <property type="entry name" value="Acetyltransf_10"/>
    <property type="match status" value="1"/>
</dbReference>
<organism evidence="5 6">
    <name type="scientific">Zalerion maritima</name>
    <dbReference type="NCBI Taxonomy" id="339359"/>
    <lineage>
        <taxon>Eukaryota</taxon>
        <taxon>Fungi</taxon>
        <taxon>Dikarya</taxon>
        <taxon>Ascomycota</taxon>
        <taxon>Pezizomycotina</taxon>
        <taxon>Sordariomycetes</taxon>
        <taxon>Lulworthiomycetidae</taxon>
        <taxon>Lulworthiales</taxon>
        <taxon>Lulworthiaceae</taxon>
        <taxon>Zalerion</taxon>
    </lineage>
</organism>
<sequence length="289" mass="32828">MHHSDNREVLEDLRKEGSTAEEQELEREEAIDDSADADPREVKSQQNVAFHRRGSISKETRIENKLPFRYSPLFRPLNVTDLDSCVALENAAFTNESHRATPGKLKYRLSKCPELSMGIFCTVPRVHSGANFELETLATARPVETGREDYDASALIAHVVSTRSTHDVVTDSDMDYPRDWETNHQSSELGHHEEGRTICLHSLAVVPTLQWTGLGSQIMRAYLQEMNKEKGETHSVDRVVLLCQYPLISYYQRFGFEHVGKSEATFAGGEWHDMVGLNPRLMDNNVRSR</sequence>
<name>A0AAD5WWA2_9PEZI</name>
<dbReference type="Gene3D" id="3.40.630.30">
    <property type="match status" value="1"/>
</dbReference>
<evidence type="ECO:0000256" key="3">
    <source>
        <dbReference type="SAM" id="MobiDB-lite"/>
    </source>
</evidence>
<evidence type="ECO:0000313" key="6">
    <source>
        <dbReference type="Proteomes" id="UP001201980"/>
    </source>
</evidence>
<evidence type="ECO:0000256" key="1">
    <source>
        <dbReference type="ARBA" id="ARBA00022679"/>
    </source>
</evidence>
<dbReference type="SUPFAM" id="SSF55729">
    <property type="entry name" value="Acyl-CoA N-acyltransferases (Nat)"/>
    <property type="match status" value="1"/>
</dbReference>